<feature type="non-terminal residue" evidence="1">
    <location>
        <position position="1"/>
    </location>
</feature>
<reference evidence="1" key="1">
    <citation type="submission" date="2024-11" db="EMBL/GenBank/DDBJ databases">
        <title>Identification of new Vibrio campbellii strains harboring the pVA1 plasmid isolated from Penaeus vannamei postlarvae affected by outbreaks of acute hepatopancreatic necrosis disease (AHPND) in Mexico.</title>
        <authorList>
            <person name="Gomez-Gil B."/>
            <person name="Enciso-Ibarra J."/>
        </authorList>
    </citation>
    <scope>NUCLEOTIDE SEQUENCE</scope>
    <source>
        <strain evidence="1">M270204</strain>
    </source>
</reference>
<comment type="caution">
    <text evidence="1">The sequence shown here is derived from an EMBL/GenBank/DDBJ whole genome shotgun (WGS) entry which is preliminary data.</text>
</comment>
<dbReference type="Proteomes" id="UP001354073">
    <property type="component" value="Unassembled WGS sequence"/>
</dbReference>
<protein>
    <submittedName>
        <fullName evidence="1">Glutamate--cysteine ligase</fullName>
    </submittedName>
</protein>
<gene>
    <name evidence="1" type="ORF">REH74_023710</name>
</gene>
<name>A0ACC7RFS3_9VIBR</name>
<dbReference type="EMBL" id="JAVHXJ020000199">
    <property type="protein sequence ID" value="MGI1900537.1"/>
    <property type="molecule type" value="Genomic_DNA"/>
</dbReference>
<keyword evidence="1" id="KW-0436">Ligase</keyword>
<organism evidence="1 2">
    <name type="scientific">Vibrio campbellii</name>
    <dbReference type="NCBI Taxonomy" id="680"/>
    <lineage>
        <taxon>Bacteria</taxon>
        <taxon>Pseudomonadati</taxon>
        <taxon>Pseudomonadota</taxon>
        <taxon>Gammaproteobacteria</taxon>
        <taxon>Vibrionales</taxon>
        <taxon>Vibrionaceae</taxon>
        <taxon>Vibrio</taxon>
    </lineage>
</organism>
<accession>A0ACC7RFS3</accession>
<sequence length="147" mass="16413">NKVIVSGREKGLMLQIGCQGERLSLQDWAHRVFADLRQIAVEMDSAAGGNAYQAVCDKLESWIDEPELTISGQLLELTKEHGGLGKVGCALGMKFREENLAHSYEQYSADAMETEVATSVEKQKQAEQSDTLSFDDFLEDYFAYLKQ</sequence>
<evidence type="ECO:0000313" key="1">
    <source>
        <dbReference type="EMBL" id="MGI1900537.1"/>
    </source>
</evidence>
<evidence type="ECO:0000313" key="2">
    <source>
        <dbReference type="Proteomes" id="UP001354073"/>
    </source>
</evidence>
<proteinExistence type="predicted"/>